<protein>
    <recommendedName>
        <fullName evidence="5">DUF2628 domain-containing protein</fullName>
    </recommendedName>
</protein>
<dbReference type="AlphaFoldDB" id="A0A7W7Z5N4"/>
<reference evidence="3 4" key="1">
    <citation type="submission" date="2020-08" db="EMBL/GenBank/DDBJ databases">
        <title>Genomic Encyclopedia of Type Strains, Phase IV (KMG-IV): sequencing the most valuable type-strain genomes for metagenomic binning, comparative biology and taxonomic classification.</title>
        <authorList>
            <person name="Goeker M."/>
        </authorList>
    </citation>
    <scope>NUCLEOTIDE SEQUENCE [LARGE SCALE GENOMIC DNA]</scope>
    <source>
        <strain evidence="3 4">DSM 12706</strain>
    </source>
</reference>
<keyword evidence="2" id="KW-0472">Membrane</keyword>
<sequence length="169" mass="18782">MSVYTVHAPVAAPTNRPSSAERFVFVRDGFHVWAFLAGPFWLLYHRLWLALFGYVALNVVATVIMSAAHAGAGSRFAVMLLIALLMGLEAATLRRWTLSRRGWRQIDLVVAADADAAERRFFDRWNAARPSDDYRPPVERGAPPPTRSASPSSVQQDIFGLFPRPGSSR</sequence>
<dbReference type="RefSeq" id="WP_184259251.1">
    <property type="nucleotide sequence ID" value="NZ_JACHIH010000021.1"/>
</dbReference>
<feature type="transmembrane region" description="Helical" evidence="2">
    <location>
        <begin position="51"/>
        <end position="70"/>
    </location>
</feature>
<evidence type="ECO:0000313" key="4">
    <source>
        <dbReference type="Proteomes" id="UP000542353"/>
    </source>
</evidence>
<feature type="region of interest" description="Disordered" evidence="1">
    <location>
        <begin position="128"/>
        <end position="169"/>
    </location>
</feature>
<dbReference type="Pfam" id="PF10947">
    <property type="entry name" value="DUF2628"/>
    <property type="match status" value="1"/>
</dbReference>
<evidence type="ECO:0000256" key="2">
    <source>
        <dbReference type="SAM" id="Phobius"/>
    </source>
</evidence>
<dbReference type="InterPro" id="IPR024399">
    <property type="entry name" value="DUF2628"/>
</dbReference>
<feature type="transmembrane region" description="Helical" evidence="2">
    <location>
        <begin position="24"/>
        <end position="44"/>
    </location>
</feature>
<dbReference type="Proteomes" id="UP000542353">
    <property type="component" value="Unassembled WGS sequence"/>
</dbReference>
<evidence type="ECO:0000256" key="1">
    <source>
        <dbReference type="SAM" id="MobiDB-lite"/>
    </source>
</evidence>
<feature type="transmembrane region" description="Helical" evidence="2">
    <location>
        <begin position="76"/>
        <end position="96"/>
    </location>
</feature>
<keyword evidence="4" id="KW-1185">Reference proteome</keyword>
<proteinExistence type="predicted"/>
<evidence type="ECO:0000313" key="3">
    <source>
        <dbReference type="EMBL" id="MBB5048476.1"/>
    </source>
</evidence>
<accession>A0A7W7Z5N4</accession>
<organism evidence="3 4">
    <name type="scientific">Rhodopseudomonas rhenobacensis</name>
    <dbReference type="NCBI Taxonomy" id="87461"/>
    <lineage>
        <taxon>Bacteria</taxon>
        <taxon>Pseudomonadati</taxon>
        <taxon>Pseudomonadota</taxon>
        <taxon>Alphaproteobacteria</taxon>
        <taxon>Hyphomicrobiales</taxon>
        <taxon>Nitrobacteraceae</taxon>
        <taxon>Rhodopseudomonas</taxon>
    </lineage>
</organism>
<name>A0A7W7Z5N4_9BRAD</name>
<gene>
    <name evidence="3" type="ORF">HNR60_003242</name>
</gene>
<evidence type="ECO:0008006" key="5">
    <source>
        <dbReference type="Google" id="ProtNLM"/>
    </source>
</evidence>
<dbReference type="EMBL" id="JACHIH010000021">
    <property type="protein sequence ID" value="MBB5048476.1"/>
    <property type="molecule type" value="Genomic_DNA"/>
</dbReference>
<keyword evidence="2" id="KW-0812">Transmembrane</keyword>
<keyword evidence="2" id="KW-1133">Transmembrane helix</keyword>
<comment type="caution">
    <text evidence="3">The sequence shown here is derived from an EMBL/GenBank/DDBJ whole genome shotgun (WGS) entry which is preliminary data.</text>
</comment>